<accession>A0A7S3UMJ5</accession>
<dbReference type="EMBL" id="HBIT01010474">
    <property type="protein sequence ID" value="CAE0619811.1"/>
    <property type="molecule type" value="Transcribed_RNA"/>
</dbReference>
<gene>
    <name evidence="2" type="ORF">OMAR00292_LOCUS5446</name>
</gene>
<organism evidence="2">
    <name type="scientific">Oxyrrhis marina</name>
    <name type="common">Dinoflagellate</name>
    <dbReference type="NCBI Taxonomy" id="2969"/>
    <lineage>
        <taxon>Eukaryota</taxon>
        <taxon>Sar</taxon>
        <taxon>Alveolata</taxon>
        <taxon>Dinophyceae</taxon>
        <taxon>Oxyrrhinales</taxon>
        <taxon>Oxyrrhinaceae</taxon>
        <taxon>Oxyrrhis</taxon>
    </lineage>
</organism>
<protein>
    <submittedName>
        <fullName evidence="2">Uncharacterized protein</fullName>
    </submittedName>
</protein>
<feature type="region of interest" description="Disordered" evidence="1">
    <location>
        <begin position="64"/>
        <end position="93"/>
    </location>
</feature>
<evidence type="ECO:0000256" key="1">
    <source>
        <dbReference type="SAM" id="MobiDB-lite"/>
    </source>
</evidence>
<feature type="region of interest" description="Disordered" evidence="1">
    <location>
        <begin position="1"/>
        <end position="23"/>
    </location>
</feature>
<sequence>MMKTTTTTKNLSQNGYGQEQEEALLLAESQGAQYVEMRKRADDEKAKKLASSLHMLECATSTVPASSCNLSSHPPHSSQEHPSSDFFASPAQPSPQRVCRIFLCGRSVRCKNL</sequence>
<reference evidence="2" key="1">
    <citation type="submission" date="2021-01" db="EMBL/GenBank/DDBJ databases">
        <authorList>
            <person name="Corre E."/>
            <person name="Pelletier E."/>
            <person name="Niang G."/>
            <person name="Scheremetjew M."/>
            <person name="Finn R."/>
            <person name="Kale V."/>
            <person name="Holt S."/>
            <person name="Cochrane G."/>
            <person name="Meng A."/>
            <person name="Brown T."/>
            <person name="Cohen L."/>
        </authorList>
    </citation>
    <scope>NUCLEOTIDE SEQUENCE</scope>
    <source>
        <strain evidence="2">CCMP1795</strain>
    </source>
</reference>
<evidence type="ECO:0000313" key="2">
    <source>
        <dbReference type="EMBL" id="CAE0619811.1"/>
    </source>
</evidence>
<feature type="compositionally biased region" description="Polar residues" evidence="1">
    <location>
        <begin position="1"/>
        <end position="14"/>
    </location>
</feature>
<name>A0A7S3UMJ5_OXYMA</name>
<dbReference type="AlphaFoldDB" id="A0A7S3UMJ5"/>
<proteinExistence type="predicted"/>